<comment type="caution">
    <text evidence="1">The sequence shown here is derived from an EMBL/GenBank/DDBJ whole genome shotgun (WGS) entry which is preliminary data.</text>
</comment>
<dbReference type="Proteomes" id="UP001499884">
    <property type="component" value="Unassembled WGS sequence"/>
</dbReference>
<dbReference type="EMBL" id="BAABEP010000048">
    <property type="protein sequence ID" value="GAA3749361.1"/>
    <property type="molecule type" value="Genomic_DNA"/>
</dbReference>
<sequence>MGIAERCEDSLERAGDAAVSGLCFGRAAFLPVRWEFRTRRADTTEPGFRRKAETPAPVPVWAGGQAGTMFSACGPFWPCVTSKLTFWPSWSSR</sequence>
<reference evidence="2" key="1">
    <citation type="journal article" date="2019" name="Int. J. Syst. Evol. Microbiol.">
        <title>The Global Catalogue of Microorganisms (GCM) 10K type strain sequencing project: providing services to taxonomists for standard genome sequencing and annotation.</title>
        <authorList>
            <consortium name="The Broad Institute Genomics Platform"/>
            <consortium name="The Broad Institute Genome Sequencing Center for Infectious Disease"/>
            <person name="Wu L."/>
            <person name="Ma J."/>
        </authorList>
    </citation>
    <scope>NUCLEOTIDE SEQUENCE [LARGE SCALE GENOMIC DNA]</scope>
    <source>
        <strain evidence="2">JCM 30846</strain>
    </source>
</reference>
<name>A0ABP7FWR0_9ACTN</name>
<keyword evidence="2" id="KW-1185">Reference proteome</keyword>
<organism evidence="1 2">
    <name type="scientific">Streptomyces tremellae</name>
    <dbReference type="NCBI Taxonomy" id="1124239"/>
    <lineage>
        <taxon>Bacteria</taxon>
        <taxon>Bacillati</taxon>
        <taxon>Actinomycetota</taxon>
        <taxon>Actinomycetes</taxon>
        <taxon>Kitasatosporales</taxon>
        <taxon>Streptomycetaceae</taxon>
        <taxon>Streptomyces</taxon>
    </lineage>
</organism>
<accession>A0ABP7FWR0</accession>
<evidence type="ECO:0000313" key="2">
    <source>
        <dbReference type="Proteomes" id="UP001499884"/>
    </source>
</evidence>
<evidence type="ECO:0000313" key="1">
    <source>
        <dbReference type="EMBL" id="GAA3749361.1"/>
    </source>
</evidence>
<gene>
    <name evidence="1" type="ORF">GCM10023082_51810</name>
</gene>
<protein>
    <submittedName>
        <fullName evidence="1">Uncharacterized protein</fullName>
    </submittedName>
</protein>
<proteinExistence type="predicted"/>